<protein>
    <submittedName>
        <fullName evidence="2">Uncharacterized protein</fullName>
    </submittedName>
</protein>
<evidence type="ECO:0000256" key="1">
    <source>
        <dbReference type="SAM" id="Phobius"/>
    </source>
</evidence>
<comment type="caution">
    <text evidence="2">The sequence shown here is derived from an EMBL/GenBank/DDBJ whole genome shotgun (WGS) entry which is preliminary data.</text>
</comment>
<keyword evidence="3" id="KW-1185">Reference proteome</keyword>
<dbReference type="EMBL" id="JARBJD010000279">
    <property type="protein sequence ID" value="KAK2944913.1"/>
    <property type="molecule type" value="Genomic_DNA"/>
</dbReference>
<evidence type="ECO:0000313" key="3">
    <source>
        <dbReference type="Proteomes" id="UP001281761"/>
    </source>
</evidence>
<dbReference type="InterPro" id="IPR011050">
    <property type="entry name" value="Pectin_lyase_fold/virulence"/>
</dbReference>
<dbReference type="Proteomes" id="UP001281761">
    <property type="component" value="Unassembled WGS sequence"/>
</dbReference>
<sequence length="1056" mass="112697">MPISTTLSSISVAKSSLLIKSSSATKRGIEFDKNGSFIVANSSTDLSFTSIVFTVAQTCLSATLFVVEEGEISFSLCEMGGTSSESVLVLPASLTTLLEVKADGTLTLTNTLIQHIKFSHATLGTVLRLHLDSINTFEGTTEVGEIVSNGIGSHVLIVTSSGLNESSISSLTTKFAPWKPTTTNGVRFTKPEINEFVAIDENEQVDELIYHLNEYDGKTKHVDTDGGSHPNCGLSVLPCSSISNNVDKIEAGETILVYGAVTERTGFIATKNLTVKSSDNTKQVLSIADSASFTTRYSSLTFTDLAFVPLSPSSSQNAESLERAVSLFVVESGSVELKTCSVSSFVIADSPLITHTSGTLTLKSCEISSITRTTGNGTVLSTDMETGKSLLLDDVTFSSMPSSKESALLALSFPPCDEDDSDPLFDFTLTNLVFSSMTGMDSEPPCFISIVGTALASWIEVGDVRFKNSYDNDSNLDSFSSFDKSIELAVSLLFYLRPSEGPVGVSSSGYTMAKCGSNSLWCSTIEQSLTRLTPQNTKKIVVMNEVTLSTSIALPDELTFAGNPNGPSTCVVSAAGSFVSEDIDFTTISKLTFSLPSTQTAEAVIVHSSNTLILSHLDLSSTAESSACFLKVTAGNTEMSDIQIRSELAQNSILFWILEGTVTASQFRVESRITRNGTIIKVEGGSLSLTGMTATSSKPMEGRLFSVHNASFNLSDVKLSKQSFTNALFEFSSFGASTIGDMNVSECSGSTIMTVKDGDELTIRNSVFSSHTTATSFNEADTSDLCGWETSLIEIEGTTTTLSRTDLTHIPQGAISISDAPLTLTACSINNNSPSNLEWPSLRRNIKCSNGTIGMDSMNGGGDGPSSPHLWIWTDECLVTKDDETQHSTLFVPTLVANESTSILDKKLKEYSVKVVGTMMIPCGVKLEVFEQDALSTSNEGPPLSLDISSLKPSKWTETELSFLLTQSSLADLNKKSDLRCRLVYADNQTTDSFSLTGSSKGNMSQGGVITFIVVPIVAVIIVAVLLIIVIAVLCRRRGALLPVAPHKPSAPTPLR</sequence>
<organism evidence="2 3">
    <name type="scientific">Blattamonas nauphoetae</name>
    <dbReference type="NCBI Taxonomy" id="2049346"/>
    <lineage>
        <taxon>Eukaryota</taxon>
        <taxon>Metamonada</taxon>
        <taxon>Preaxostyla</taxon>
        <taxon>Oxymonadida</taxon>
        <taxon>Blattamonas</taxon>
    </lineage>
</organism>
<keyword evidence="1" id="KW-0812">Transmembrane</keyword>
<name>A0ABQ9X017_9EUKA</name>
<reference evidence="2 3" key="1">
    <citation type="journal article" date="2022" name="bioRxiv">
        <title>Genomics of Preaxostyla Flagellates Illuminates Evolutionary Transitions and the Path Towards Mitochondrial Loss.</title>
        <authorList>
            <person name="Novak L.V.F."/>
            <person name="Treitli S.C."/>
            <person name="Pyrih J."/>
            <person name="Halakuc P."/>
            <person name="Pipaliya S.V."/>
            <person name="Vacek V."/>
            <person name="Brzon O."/>
            <person name="Soukal P."/>
            <person name="Eme L."/>
            <person name="Dacks J.B."/>
            <person name="Karnkowska A."/>
            <person name="Elias M."/>
            <person name="Hampl V."/>
        </authorList>
    </citation>
    <scope>NUCLEOTIDE SEQUENCE [LARGE SCALE GENOMIC DNA]</scope>
    <source>
        <strain evidence="2">NAU3</strain>
        <tissue evidence="2">Gut</tissue>
    </source>
</reference>
<evidence type="ECO:0000313" key="2">
    <source>
        <dbReference type="EMBL" id="KAK2944913.1"/>
    </source>
</evidence>
<accession>A0ABQ9X017</accession>
<proteinExistence type="predicted"/>
<keyword evidence="1" id="KW-0472">Membrane</keyword>
<keyword evidence="1" id="KW-1133">Transmembrane helix</keyword>
<feature type="transmembrane region" description="Helical" evidence="1">
    <location>
        <begin position="1009"/>
        <end position="1034"/>
    </location>
</feature>
<gene>
    <name evidence="2" type="ORF">BLNAU_20156</name>
</gene>
<dbReference type="SUPFAM" id="SSF51126">
    <property type="entry name" value="Pectin lyase-like"/>
    <property type="match status" value="1"/>
</dbReference>